<dbReference type="InterPro" id="IPR009080">
    <property type="entry name" value="tRNAsynth_Ia_anticodon-bd"/>
</dbReference>
<protein>
    <recommendedName>
        <fullName evidence="7">Methionine--tRNA ligase</fullName>
        <ecNumber evidence="7">6.1.1.10</ecNumber>
    </recommendedName>
    <alternativeName>
        <fullName evidence="7">Methionyl-tRNA synthetase</fullName>
        <shortName evidence="7">MetRS</shortName>
    </alternativeName>
</protein>
<evidence type="ECO:0000256" key="5">
    <source>
        <dbReference type="ARBA" id="ARBA00022917"/>
    </source>
</evidence>
<dbReference type="InterPro" id="IPR023457">
    <property type="entry name" value="Met-tRNA_synth_2"/>
</dbReference>
<evidence type="ECO:0000313" key="10">
    <source>
        <dbReference type="EMBL" id="RMI88954.1"/>
    </source>
</evidence>
<feature type="domain" description="Methionyl/Leucyl tRNA synthetase" evidence="8">
    <location>
        <begin position="8"/>
        <end position="140"/>
    </location>
</feature>
<sequence length="514" mass="59879">MKSKPKFYLSTSIAYASGIPHIGNVYEVILTDAIARFKRLDGYDVFFQTGTDEHGQKIEQMALKQAKKPQAYVNHISSEIKRIYDLMQVSYDYFIKTTDKAHQASVQAIFDKLHQQGDIYLGQYQGLYSVAEEAYISEKDLVDGKTFNGETPILITEKTYFFKLSKYQSKLLDYLESNPDLIKPKTQRKELLNLLKEPLDDLSISRTSFKWGIPVSFEQKHVIYVWIDALSNYLTGLGYHPNETSQQFLHYWPCDLHVIGKDILRFHLIYWPILLMALKIKLPKQFLIHPWILFDKNKMSKSKGNVLYVDDLLKIFSVDTIRYFVLHEIPYANDGNITYELLAERHNSDLVNLFGNLVHRVFGMLKSYRNYQLTQVLVSPEQLQEFDLSQKSLSVLPLIRQKIKDCKIGEALEEIIQLVRFTNKYIDLIEPWKLVKISEKQAFLDYVLYSLTETLRFLGVLLKPFLPQTAEKILSQIKAQDVTFESLKTFGLLPTQKLMPNEMLFQRIDLDSVF</sequence>
<dbReference type="Pfam" id="PF09334">
    <property type="entry name" value="tRNA-synt_1g"/>
    <property type="match status" value="2"/>
</dbReference>
<comment type="subcellular location">
    <subcellularLocation>
        <location evidence="7">Cytoplasm</location>
    </subcellularLocation>
</comment>
<feature type="short sequence motif" description="'HIGH' region" evidence="7">
    <location>
        <begin position="14"/>
        <end position="24"/>
    </location>
</feature>
<reference evidence="12" key="1">
    <citation type="submission" date="2016-11" db="EMBL/GenBank/DDBJ databases">
        <title>Genome sequence of Candidatus Phytoplasma solani strain SA-1.</title>
        <authorList>
            <person name="Haryono M."/>
            <person name="Samarzija I."/>
            <person name="Seruga Music M."/>
            <person name="Hogenhout S."/>
            <person name="Kuo C.-H."/>
        </authorList>
    </citation>
    <scope>NUCLEOTIDE SEQUENCE [LARGE SCALE GENOMIC DNA]</scope>
    <source>
        <strain evidence="12">SA-1</strain>
    </source>
</reference>
<gene>
    <name evidence="7 10" type="primary">metG</name>
    <name evidence="10" type="ORF">PSSA1_v1c1590</name>
    <name evidence="11" type="ORF">PSSA1_v1c1660</name>
</gene>
<dbReference type="CDD" id="cd07957">
    <property type="entry name" value="Anticodon_Ia_Met"/>
    <property type="match status" value="1"/>
</dbReference>
<comment type="caution">
    <text evidence="10">The sequence shown here is derived from an EMBL/GenBank/DDBJ whole genome shotgun (WGS) entry which is preliminary data.</text>
</comment>
<keyword evidence="7" id="KW-0963">Cytoplasm</keyword>
<dbReference type="EMBL" id="MPBG01000002">
    <property type="protein sequence ID" value="RMI88954.1"/>
    <property type="molecule type" value="Genomic_DNA"/>
</dbReference>
<dbReference type="PANTHER" id="PTHR43326:SF1">
    <property type="entry name" value="METHIONINE--TRNA LIGASE, MITOCHONDRIAL"/>
    <property type="match status" value="1"/>
</dbReference>
<dbReference type="SUPFAM" id="SSF47323">
    <property type="entry name" value="Anticodon-binding domain of a subclass of class I aminoacyl-tRNA synthetases"/>
    <property type="match status" value="1"/>
</dbReference>
<feature type="short sequence motif" description="'KMSKS' region" evidence="7">
    <location>
        <begin position="298"/>
        <end position="302"/>
    </location>
</feature>
<comment type="similarity">
    <text evidence="7">Belongs to the class-I aminoacyl-tRNA synthetase family. MetG type 2B subfamily.</text>
</comment>
<keyword evidence="6 7" id="KW-0030">Aminoacyl-tRNA synthetase</keyword>
<dbReference type="FunFam" id="2.170.220.10:FF:000002">
    <property type="entry name" value="Methionine--tRNA ligase"/>
    <property type="match status" value="1"/>
</dbReference>
<evidence type="ECO:0000313" key="12">
    <source>
        <dbReference type="Proteomes" id="UP000283896"/>
    </source>
</evidence>
<feature type="domain" description="Methionyl/Leucyl tRNA synthetase" evidence="8">
    <location>
        <begin position="143"/>
        <end position="361"/>
    </location>
</feature>
<dbReference type="OrthoDB" id="9810191at2"/>
<dbReference type="Pfam" id="PF19303">
    <property type="entry name" value="Anticodon_3"/>
    <property type="match status" value="1"/>
</dbReference>
<evidence type="ECO:0000259" key="9">
    <source>
        <dbReference type="Pfam" id="PF19303"/>
    </source>
</evidence>
<evidence type="ECO:0000256" key="1">
    <source>
        <dbReference type="ARBA" id="ARBA00003314"/>
    </source>
</evidence>
<dbReference type="PANTHER" id="PTHR43326">
    <property type="entry name" value="METHIONYL-TRNA SYNTHETASE"/>
    <property type="match status" value="1"/>
</dbReference>
<evidence type="ECO:0000256" key="7">
    <source>
        <dbReference type="HAMAP-Rule" id="MF_01228"/>
    </source>
</evidence>
<dbReference type="InterPro" id="IPR014729">
    <property type="entry name" value="Rossmann-like_a/b/a_fold"/>
</dbReference>
<keyword evidence="3 7" id="KW-0547">Nucleotide-binding</keyword>
<dbReference type="EC" id="6.1.1.10" evidence="7"/>
<evidence type="ECO:0000256" key="4">
    <source>
        <dbReference type="ARBA" id="ARBA00022840"/>
    </source>
</evidence>
<comment type="caution">
    <text evidence="7">Lacks conserved residue(s) required for the propagation of feature annotation.</text>
</comment>
<feature type="domain" description="Methionyl-tRNA synthetase anticodon-binding" evidence="9">
    <location>
        <begin position="400"/>
        <end position="509"/>
    </location>
</feature>
<reference evidence="10" key="2">
    <citation type="journal article" date="2019" name="Syst. Appl. Microbiol.">
        <title>The genome of 'Candidatus Phytoplasma solani' strain SA-1 is highly dynamic and prone to adopting foreign sequences.</title>
        <authorList>
            <person name="Music M.S."/>
            <person name="Samarzija I."/>
            <person name="Hogenhout S.A."/>
            <person name="Haryono M."/>
            <person name="Cho S.T."/>
            <person name="Kuo C.H."/>
        </authorList>
    </citation>
    <scope>NUCLEOTIDE SEQUENCE</scope>
    <source>
        <strain evidence="10">SA-1</strain>
    </source>
</reference>
<accession>A0A421NYE0</accession>
<dbReference type="NCBIfam" id="NF008900">
    <property type="entry name" value="PRK12267.1"/>
    <property type="match status" value="1"/>
</dbReference>
<comment type="catalytic activity">
    <reaction evidence="7">
        <text>tRNA(Met) + L-methionine + ATP = L-methionyl-tRNA(Met) + AMP + diphosphate</text>
        <dbReference type="Rhea" id="RHEA:13481"/>
        <dbReference type="Rhea" id="RHEA-COMP:9667"/>
        <dbReference type="Rhea" id="RHEA-COMP:9698"/>
        <dbReference type="ChEBI" id="CHEBI:30616"/>
        <dbReference type="ChEBI" id="CHEBI:33019"/>
        <dbReference type="ChEBI" id="CHEBI:57844"/>
        <dbReference type="ChEBI" id="CHEBI:78442"/>
        <dbReference type="ChEBI" id="CHEBI:78530"/>
        <dbReference type="ChEBI" id="CHEBI:456215"/>
        <dbReference type="EC" id="6.1.1.10"/>
    </reaction>
</comment>
<name>A0A421NYE0_9MOLU</name>
<evidence type="ECO:0000313" key="11">
    <source>
        <dbReference type="EMBL" id="RMI88961.1"/>
    </source>
</evidence>
<dbReference type="HAMAP" id="MF_01228">
    <property type="entry name" value="Met_tRNA_synth_type2"/>
    <property type="match status" value="1"/>
</dbReference>
<dbReference type="InterPro" id="IPR033911">
    <property type="entry name" value="MetRS_core"/>
</dbReference>
<dbReference type="Gene3D" id="1.10.730.10">
    <property type="entry name" value="Isoleucyl-tRNA Synthetase, Domain 1"/>
    <property type="match status" value="1"/>
</dbReference>
<dbReference type="InterPro" id="IPR015413">
    <property type="entry name" value="Methionyl/Leucyl_tRNA_Synth"/>
</dbReference>
<dbReference type="CDD" id="cd00814">
    <property type="entry name" value="MetRS_core"/>
    <property type="match status" value="1"/>
</dbReference>
<comment type="function">
    <text evidence="1 7">Is required not only for elongation of protein synthesis but also for the initiation of all mRNA translation through initiator tRNA(fMet) aminoacylation.</text>
</comment>
<evidence type="ECO:0000256" key="2">
    <source>
        <dbReference type="ARBA" id="ARBA00022598"/>
    </source>
</evidence>
<dbReference type="PRINTS" id="PR01041">
    <property type="entry name" value="TRNASYNTHMET"/>
</dbReference>
<organism evidence="10 12">
    <name type="scientific">Candidatus Phytoplasma solani</name>
    <dbReference type="NCBI Taxonomy" id="69896"/>
    <lineage>
        <taxon>Bacteria</taxon>
        <taxon>Bacillati</taxon>
        <taxon>Mycoplasmatota</taxon>
        <taxon>Mollicutes</taxon>
        <taxon>Acholeplasmatales</taxon>
        <taxon>Acholeplasmataceae</taxon>
        <taxon>Candidatus Phytoplasma</taxon>
        <taxon>16SrXII (Stolbur group)</taxon>
    </lineage>
</organism>
<proteinExistence type="inferred from homology"/>
<dbReference type="EMBL" id="MPBG01000002">
    <property type="protein sequence ID" value="RMI88961.1"/>
    <property type="molecule type" value="Genomic_DNA"/>
</dbReference>
<evidence type="ECO:0000256" key="3">
    <source>
        <dbReference type="ARBA" id="ARBA00022741"/>
    </source>
</evidence>
<keyword evidence="12" id="KW-1185">Reference proteome</keyword>
<dbReference type="SUPFAM" id="SSF52374">
    <property type="entry name" value="Nucleotidylyl transferase"/>
    <property type="match status" value="1"/>
</dbReference>
<dbReference type="STRING" id="69896.S284_03510"/>
<comment type="subunit">
    <text evidence="7">Monomer.</text>
</comment>
<evidence type="ECO:0000259" key="8">
    <source>
        <dbReference type="Pfam" id="PF09334"/>
    </source>
</evidence>
<keyword evidence="2 7" id="KW-0436">Ligase</keyword>
<dbReference type="Proteomes" id="UP000283896">
    <property type="component" value="Unassembled WGS sequence"/>
</dbReference>
<keyword evidence="5 7" id="KW-0648">Protein biosynthesis</keyword>
<dbReference type="GO" id="GO:0004825">
    <property type="term" value="F:methionine-tRNA ligase activity"/>
    <property type="evidence" value="ECO:0007669"/>
    <property type="project" value="UniProtKB-UniRule"/>
</dbReference>
<dbReference type="GO" id="GO:0005737">
    <property type="term" value="C:cytoplasm"/>
    <property type="evidence" value="ECO:0007669"/>
    <property type="project" value="UniProtKB-SubCell"/>
</dbReference>
<evidence type="ECO:0000256" key="6">
    <source>
        <dbReference type="ARBA" id="ARBA00023146"/>
    </source>
</evidence>
<dbReference type="AlphaFoldDB" id="A0A421NYE0"/>
<keyword evidence="4 7" id="KW-0067">ATP-binding</keyword>
<dbReference type="InterPro" id="IPR041872">
    <property type="entry name" value="Anticodon_Met"/>
</dbReference>
<dbReference type="RefSeq" id="WP_122225366.1">
    <property type="nucleotide sequence ID" value="NZ_CP103786.1"/>
</dbReference>
<dbReference type="GO" id="GO:0005524">
    <property type="term" value="F:ATP binding"/>
    <property type="evidence" value="ECO:0007669"/>
    <property type="project" value="UniProtKB-UniRule"/>
</dbReference>
<dbReference type="GO" id="GO:0006431">
    <property type="term" value="P:methionyl-tRNA aminoacylation"/>
    <property type="evidence" value="ECO:0007669"/>
    <property type="project" value="UniProtKB-UniRule"/>
</dbReference>
<dbReference type="Gene3D" id="3.40.50.620">
    <property type="entry name" value="HUPs"/>
    <property type="match status" value="1"/>
</dbReference>
<dbReference type="Gene3D" id="2.170.220.10">
    <property type="match status" value="1"/>
</dbReference>